<feature type="transmembrane region" description="Helical" evidence="12">
    <location>
        <begin position="180"/>
        <end position="200"/>
    </location>
</feature>
<evidence type="ECO:0000259" key="14">
    <source>
        <dbReference type="Pfam" id="PF22776"/>
    </source>
</evidence>
<feature type="transmembrane region" description="Helical" evidence="12">
    <location>
        <begin position="403"/>
        <end position="424"/>
    </location>
</feature>
<evidence type="ECO:0000256" key="2">
    <source>
        <dbReference type="ARBA" id="ARBA00007019"/>
    </source>
</evidence>
<feature type="transmembrane region" description="Helical" evidence="12">
    <location>
        <begin position="430"/>
        <end position="451"/>
    </location>
</feature>
<comment type="similarity">
    <text evidence="2 12">Belongs to the HAK/KUP transporter (TC 2.A.72) family.</text>
</comment>
<keyword evidence="5 12" id="KW-0633">Potassium transport</keyword>
<comment type="subcellular location">
    <subcellularLocation>
        <location evidence="12">Cell membrane</location>
        <topology evidence="12">Multi-pass membrane protein</topology>
    </subcellularLocation>
    <subcellularLocation>
        <location evidence="1">Membrane</location>
        <topology evidence="1">Multi-pass membrane protein</topology>
    </subcellularLocation>
</comment>
<dbReference type="Proteomes" id="UP000285875">
    <property type="component" value="Chromosome"/>
</dbReference>
<keyword evidence="3 12" id="KW-0813">Transport</keyword>
<organism evidence="15 16">
    <name type="scientific">Acidipropionibacterium jensenii</name>
    <dbReference type="NCBI Taxonomy" id="1749"/>
    <lineage>
        <taxon>Bacteria</taxon>
        <taxon>Bacillati</taxon>
        <taxon>Actinomycetota</taxon>
        <taxon>Actinomycetes</taxon>
        <taxon>Propionibacteriales</taxon>
        <taxon>Propionibacteriaceae</taxon>
        <taxon>Acidipropionibacterium</taxon>
    </lineage>
</organism>
<keyword evidence="10 12" id="KW-0406">Ion transport</keyword>
<comment type="function">
    <text evidence="12">Transport of potassium into the cell. Likely operates as a K(+):H(+) symporter.</text>
</comment>
<name>A0A3Q9UMU3_9ACTN</name>
<evidence type="ECO:0000256" key="10">
    <source>
        <dbReference type="ARBA" id="ARBA00023065"/>
    </source>
</evidence>
<feature type="transmembrane region" description="Helical" evidence="12">
    <location>
        <begin position="109"/>
        <end position="130"/>
    </location>
</feature>
<keyword evidence="9 12" id="KW-1133">Transmembrane helix</keyword>
<dbReference type="GO" id="GO:0005886">
    <property type="term" value="C:plasma membrane"/>
    <property type="evidence" value="ECO:0007669"/>
    <property type="project" value="UniProtKB-SubCell"/>
</dbReference>
<evidence type="ECO:0000256" key="9">
    <source>
        <dbReference type="ARBA" id="ARBA00022989"/>
    </source>
</evidence>
<evidence type="ECO:0000256" key="4">
    <source>
        <dbReference type="ARBA" id="ARBA00022475"/>
    </source>
</evidence>
<dbReference type="HAMAP" id="MF_01522">
    <property type="entry name" value="Kup"/>
    <property type="match status" value="1"/>
</dbReference>
<evidence type="ECO:0000256" key="7">
    <source>
        <dbReference type="ARBA" id="ARBA00022847"/>
    </source>
</evidence>
<dbReference type="KEGG" id="aji:C0Z10_10585"/>
<evidence type="ECO:0000256" key="3">
    <source>
        <dbReference type="ARBA" id="ARBA00022448"/>
    </source>
</evidence>
<evidence type="ECO:0000256" key="6">
    <source>
        <dbReference type="ARBA" id="ARBA00022692"/>
    </source>
</evidence>
<feature type="transmembrane region" description="Helical" evidence="12">
    <location>
        <begin position="58"/>
        <end position="78"/>
    </location>
</feature>
<dbReference type="InterPro" id="IPR023051">
    <property type="entry name" value="Kup"/>
</dbReference>
<feature type="transmembrane region" description="Helical" evidence="12">
    <location>
        <begin position="150"/>
        <end position="168"/>
    </location>
</feature>
<feature type="domain" description="K+ potassium transporter C-terminal" evidence="14">
    <location>
        <begin position="485"/>
        <end position="647"/>
    </location>
</feature>
<dbReference type="Pfam" id="PF02705">
    <property type="entry name" value="K_trans"/>
    <property type="match status" value="1"/>
</dbReference>
<feature type="transmembrane region" description="Helical" evidence="12">
    <location>
        <begin position="20"/>
        <end position="38"/>
    </location>
</feature>
<proteinExistence type="inferred from homology"/>
<dbReference type="InterPro" id="IPR053951">
    <property type="entry name" value="K_trans_N"/>
</dbReference>
<feature type="transmembrane region" description="Helical" evidence="12">
    <location>
        <begin position="377"/>
        <end position="396"/>
    </location>
</feature>
<evidence type="ECO:0000313" key="16">
    <source>
        <dbReference type="Proteomes" id="UP000285875"/>
    </source>
</evidence>
<keyword evidence="7 12" id="KW-0769">Symport</keyword>
<protein>
    <recommendedName>
        <fullName evidence="12">Probable potassium transport system protein Kup</fullName>
    </recommendedName>
</protein>
<evidence type="ECO:0000256" key="8">
    <source>
        <dbReference type="ARBA" id="ARBA00022958"/>
    </source>
</evidence>
<evidence type="ECO:0000259" key="13">
    <source>
        <dbReference type="Pfam" id="PF02705"/>
    </source>
</evidence>
<keyword evidence="4 12" id="KW-1003">Cell membrane</keyword>
<feature type="transmembrane region" description="Helical" evidence="12">
    <location>
        <begin position="256"/>
        <end position="279"/>
    </location>
</feature>
<dbReference type="PANTHER" id="PTHR30540:SF79">
    <property type="entry name" value="LOW AFFINITY POTASSIUM TRANSPORT SYSTEM PROTEIN KUP"/>
    <property type="match status" value="1"/>
</dbReference>
<feature type="domain" description="K+ potassium transporter integral membrane" evidence="13">
    <location>
        <begin position="20"/>
        <end position="473"/>
    </location>
</feature>
<dbReference type="GO" id="GO:0015293">
    <property type="term" value="F:symporter activity"/>
    <property type="evidence" value="ECO:0007669"/>
    <property type="project" value="UniProtKB-UniRule"/>
</dbReference>
<dbReference type="InterPro" id="IPR053952">
    <property type="entry name" value="K_trans_C"/>
</dbReference>
<dbReference type="Pfam" id="PF22776">
    <property type="entry name" value="K_trans_C"/>
    <property type="match status" value="1"/>
</dbReference>
<dbReference type="GO" id="GO:0015079">
    <property type="term" value="F:potassium ion transmembrane transporter activity"/>
    <property type="evidence" value="ECO:0007669"/>
    <property type="project" value="UniProtKB-UniRule"/>
</dbReference>
<sequence>MDGPSPTAGPRPTHPAARGLALAALGVVFGDIGTSPLYSMQTVFSLDHHAVNPSHDDVMGIISLVFWSILLIVCVKYVSLVMRADNEGEGGILALMALLRRHLPVHSRLTGTALALGMIGAALFFGDAMITPAISVMSALEGVAVVDPTLTEVVLPASVIILTILFVLQRQGTAAIGRAFGPIMAVWFLTLAALGVPWIMRYPQILAALSPEWALRFVVDSPWRAFVAMGAVVLTITGAEALYADLGHFGTRPIRFAWFCAVLPALTLNYLGQGAMIVLNPRRISNPFFQMAPGWATVPLVVLATAATIIASQAVITGTFSVAHQASRLGLLPRFSVFHTSRKESGQIYIPEINWTLYIGVLGLIAVFQSSGRLSTAYGLAVTGTLLLTTVLFLLLARRSWRWPLPVVVLIGIVIGGLELSLLIANMLKIASGGWVPLVVAGAAILTMTTWRQGTAYVATRRAAVEGPLDDFITGIRDDRPVRVPGLAVYPHPDRVTTPLALRTNLEFNHVLHEHIVIASIINENVPHIAHSQRVQITDLGAPDDGIVYLECHVGFADSQDIPKAIALAGDLLPELQLRLAEAIYFLSVADVRPADASNSLPAASRCAMPAWRRMFYVALSRNQADRTKVFRLPRARSVVLGDVITI</sequence>
<evidence type="ECO:0000256" key="12">
    <source>
        <dbReference type="HAMAP-Rule" id="MF_01522"/>
    </source>
</evidence>
<dbReference type="InterPro" id="IPR003855">
    <property type="entry name" value="K+_transporter"/>
</dbReference>
<evidence type="ECO:0000256" key="11">
    <source>
        <dbReference type="ARBA" id="ARBA00023136"/>
    </source>
</evidence>
<dbReference type="AlphaFoldDB" id="A0A3Q9UMU3"/>
<keyword evidence="6 12" id="KW-0812">Transmembrane</keyword>
<gene>
    <name evidence="12" type="primary">kup</name>
    <name evidence="15" type="ORF">C0Z10_10585</name>
</gene>
<feature type="transmembrane region" description="Helical" evidence="12">
    <location>
        <begin position="299"/>
        <end position="323"/>
    </location>
</feature>
<dbReference type="PANTHER" id="PTHR30540">
    <property type="entry name" value="OSMOTIC STRESS POTASSIUM TRANSPORTER"/>
    <property type="match status" value="1"/>
</dbReference>
<feature type="transmembrane region" description="Helical" evidence="12">
    <location>
        <begin position="223"/>
        <end position="244"/>
    </location>
</feature>
<keyword evidence="11 12" id="KW-0472">Membrane</keyword>
<dbReference type="EMBL" id="CP025570">
    <property type="protein sequence ID" value="AZZ40850.1"/>
    <property type="molecule type" value="Genomic_DNA"/>
</dbReference>
<accession>A0A3Q9UMU3</accession>
<evidence type="ECO:0000313" key="15">
    <source>
        <dbReference type="EMBL" id="AZZ40850.1"/>
    </source>
</evidence>
<feature type="transmembrane region" description="Helical" evidence="12">
    <location>
        <begin position="353"/>
        <end position="371"/>
    </location>
</feature>
<evidence type="ECO:0000256" key="1">
    <source>
        <dbReference type="ARBA" id="ARBA00004141"/>
    </source>
</evidence>
<evidence type="ECO:0000256" key="5">
    <source>
        <dbReference type="ARBA" id="ARBA00022538"/>
    </source>
</evidence>
<comment type="catalytic activity">
    <reaction evidence="12">
        <text>K(+)(in) + H(+)(in) = K(+)(out) + H(+)(out)</text>
        <dbReference type="Rhea" id="RHEA:28490"/>
        <dbReference type="ChEBI" id="CHEBI:15378"/>
        <dbReference type="ChEBI" id="CHEBI:29103"/>
    </reaction>
</comment>
<reference evidence="16" key="1">
    <citation type="submission" date="2017-12" db="EMBL/GenBank/DDBJ databases">
        <title>Whole genome sequencing of Acidipropionibacterium jensenii strains JS279 and JS280.</title>
        <authorList>
            <person name="Deptula P."/>
            <person name="Laine P."/>
            <person name="Smolander O.-P."/>
            <person name="Paulin L."/>
            <person name="Auvinen P."/>
            <person name="Varmanen P."/>
        </authorList>
    </citation>
    <scope>NUCLEOTIDE SEQUENCE [LARGE SCALE GENOMIC DNA]</scope>
    <source>
        <strain evidence="16">JS280</strain>
    </source>
</reference>
<keyword evidence="8 12" id="KW-0630">Potassium</keyword>